<dbReference type="Pfam" id="PF13673">
    <property type="entry name" value="Acetyltransf_10"/>
    <property type="match status" value="1"/>
</dbReference>
<dbReference type="PROSITE" id="PS51186">
    <property type="entry name" value="GNAT"/>
    <property type="match status" value="1"/>
</dbReference>
<evidence type="ECO:0000259" key="1">
    <source>
        <dbReference type="PROSITE" id="PS51186"/>
    </source>
</evidence>
<evidence type="ECO:0000313" key="3">
    <source>
        <dbReference type="Proteomes" id="UP000054893"/>
    </source>
</evidence>
<dbReference type="InterPro" id="IPR000182">
    <property type="entry name" value="GNAT_dom"/>
</dbReference>
<feature type="domain" description="N-acetyltransferase" evidence="1">
    <location>
        <begin position="6"/>
        <end position="151"/>
    </location>
</feature>
<dbReference type="AlphaFoldDB" id="A0A158G566"/>
<reference evidence="2 3" key="1">
    <citation type="submission" date="2016-01" db="EMBL/GenBank/DDBJ databases">
        <authorList>
            <person name="Oliw E.H."/>
        </authorList>
    </citation>
    <scope>NUCLEOTIDE SEQUENCE [LARGE SCALE GENOMIC DNA]</scope>
    <source>
        <strain evidence="2">LMG 22029</strain>
    </source>
</reference>
<proteinExistence type="predicted"/>
<dbReference type="RefSeq" id="WP_060818813.1">
    <property type="nucleotide sequence ID" value="NZ_FCOC02000005.1"/>
</dbReference>
<protein>
    <submittedName>
        <fullName evidence="2">ElaA family protein</fullName>
    </submittedName>
</protein>
<dbReference type="EMBL" id="FCOC02000005">
    <property type="protein sequence ID" value="SAL27245.1"/>
    <property type="molecule type" value="Genomic_DNA"/>
</dbReference>
<sequence>MNWKALDFEQITARELYLILRARSAVFVVEQSRVHLDPDGRDETSVHVFAVEDISRSMPVIAYARLHAGGAAAEVVVDKILTSPLRRCDGTAHALIERVIAAAGERWPGRSVRLLAPLDLRGFYEAFGFRKNEGPFDERGVHTIGMVRKSRLSMCLGAYLERTYRMDAGCIDTVEEI</sequence>
<dbReference type="Gene3D" id="3.40.630.30">
    <property type="match status" value="1"/>
</dbReference>
<name>A0A158G566_CABSO</name>
<dbReference type="SUPFAM" id="SSF55729">
    <property type="entry name" value="Acyl-CoA N-acyltransferases (Nat)"/>
    <property type="match status" value="1"/>
</dbReference>
<dbReference type="Proteomes" id="UP000054893">
    <property type="component" value="Unassembled WGS sequence"/>
</dbReference>
<gene>
    <name evidence="2" type="ORF">AWB64_02234</name>
</gene>
<organism evidence="2 3">
    <name type="scientific">Caballeronia sordidicola</name>
    <name type="common">Burkholderia sordidicola</name>
    <dbReference type="NCBI Taxonomy" id="196367"/>
    <lineage>
        <taxon>Bacteria</taxon>
        <taxon>Pseudomonadati</taxon>
        <taxon>Pseudomonadota</taxon>
        <taxon>Betaproteobacteria</taxon>
        <taxon>Burkholderiales</taxon>
        <taxon>Burkholderiaceae</taxon>
        <taxon>Caballeronia</taxon>
    </lineage>
</organism>
<evidence type="ECO:0000313" key="2">
    <source>
        <dbReference type="EMBL" id="SAL27245.1"/>
    </source>
</evidence>
<accession>A0A158G566</accession>
<dbReference type="GO" id="GO:0016747">
    <property type="term" value="F:acyltransferase activity, transferring groups other than amino-acyl groups"/>
    <property type="evidence" value="ECO:0007669"/>
    <property type="project" value="InterPro"/>
</dbReference>
<dbReference type="OrthoDB" id="9796171at2"/>
<dbReference type="InterPro" id="IPR016181">
    <property type="entry name" value="Acyl_CoA_acyltransferase"/>
</dbReference>